<evidence type="ECO:0000259" key="2">
    <source>
        <dbReference type="SMART" id="SM00382"/>
    </source>
</evidence>
<dbReference type="Pfam" id="PF12846">
    <property type="entry name" value="AAA_10"/>
    <property type="match status" value="1"/>
</dbReference>
<protein>
    <submittedName>
        <fullName evidence="3">RecA/RadA recombinase</fullName>
    </submittedName>
</protein>
<feature type="domain" description="AAA+ ATPase" evidence="2">
    <location>
        <begin position="459"/>
        <end position="740"/>
    </location>
</feature>
<dbReference type="InterPro" id="IPR003593">
    <property type="entry name" value="AAA+_ATPase"/>
</dbReference>
<organism evidence="3 4">
    <name type="scientific">Nonomuraea thailandensis</name>
    <dbReference type="NCBI Taxonomy" id="1188745"/>
    <lineage>
        <taxon>Bacteria</taxon>
        <taxon>Bacillati</taxon>
        <taxon>Actinomycetota</taxon>
        <taxon>Actinomycetes</taxon>
        <taxon>Streptosporangiales</taxon>
        <taxon>Streptosporangiaceae</taxon>
        <taxon>Nonomuraea</taxon>
    </lineage>
</organism>
<dbReference type="Gene3D" id="3.40.50.300">
    <property type="entry name" value="P-loop containing nucleotide triphosphate hydrolases"/>
    <property type="match status" value="2"/>
</dbReference>
<dbReference type="PIRSF" id="PIRSF015040">
    <property type="entry name" value="ATPase_SAG2001_prd"/>
    <property type="match status" value="1"/>
</dbReference>
<gene>
    <name evidence="3" type="ORF">HD597_011570</name>
</gene>
<dbReference type="PANTHER" id="PTHR30121">
    <property type="entry name" value="UNCHARACTERIZED PROTEIN YJGR-RELATED"/>
    <property type="match status" value="1"/>
</dbReference>
<comment type="caution">
    <text evidence="3">The sequence shown here is derived from an EMBL/GenBank/DDBJ whole genome shotgun (WGS) entry which is preliminary data.</text>
</comment>
<dbReference type="InterPro" id="IPR027417">
    <property type="entry name" value="P-loop_NTPase"/>
</dbReference>
<name>A0A9X2GVA9_9ACTN</name>
<evidence type="ECO:0000313" key="3">
    <source>
        <dbReference type="EMBL" id="MCP2364550.1"/>
    </source>
</evidence>
<dbReference type="SMART" id="SM00382">
    <property type="entry name" value="AAA"/>
    <property type="match status" value="1"/>
</dbReference>
<dbReference type="InterPro" id="IPR016628">
    <property type="entry name" value="ATPase_SAG2001_prd"/>
</dbReference>
<dbReference type="AlphaFoldDB" id="A0A9X2GVA9"/>
<accession>A0A9X2GVA9</accession>
<evidence type="ECO:0000313" key="4">
    <source>
        <dbReference type="Proteomes" id="UP001139648"/>
    </source>
</evidence>
<sequence length="825" mass="90858">MSRASRAHQRLAVRYFDDRILLTDTCAWAYFRLPTVSYEFVTPEEREALATNITIALAAIRMPDAEVHLRVAHRTYPAAEWAMALNATSDEGPGWRDYLEEMYRHVWAKDFWSKEVYLGVRLGPRGKQLGSGVLSQLLGFYQKTEKALGMEDDHVPDSEVGRWTEQAERLGRALASSALYARHATSTEVAWLFQHAAAGSVGDPAPSASPRRRWGRGEIESLVEGEIHNGRSLLRIVQPQGDSYVAYLSFARFPDLMPFPDGEPWLHFADQLPFPVEISSRMRLIPPVKASKDVARKLAHARDMDHHIREAGAEAPLALAEQIDAARMLEHGITKERLPFVYGWHRLIVSAPTEDICVQRVEAVVEHYRDMGIDVVNSTGDQFSLFCESLPGEKVRLNAYAQRQPLRTIAGGMATATVDLGDRLDDGSEGWLGPYIGETVGRARSIVHFDPLVAATRNRPTAIAITGEPGGGKTTLALLMIYQMALRGVTVAVIDPKGDAESLVQLLEKRGRKARVIPLGSAAPGLLDPFSFGDDIAAKKTMATETLRLLLPRMSEERESAMIQAVAAVSNGEDPSLGKVVDFLEQADDPASKNLGAVLRSMSEMHLARLCFDPSGGDQVDTEGWTTVFTLGGLTLPDVTTGREDYSYEQRLSVALLYLVSQFARRLMNGLDRRAPKAIFLDEAWAITSTPEGAKLVPEVSRMGRSRNTALVLVSQNAGDLLNEQVTNCLSSVFAFRSTERVEVDHVMSLLGVESSEEHKAVLRSLGNGECVFRDLDGRAGRIGVDLISEELLRWLDTNPTHDKPGVAGHDDHQGGVGRAQEVRS</sequence>
<dbReference type="Proteomes" id="UP001139648">
    <property type="component" value="Unassembled WGS sequence"/>
</dbReference>
<dbReference type="PANTHER" id="PTHR30121:SF6">
    <property type="entry name" value="SLR6007 PROTEIN"/>
    <property type="match status" value="1"/>
</dbReference>
<feature type="region of interest" description="Disordered" evidence="1">
    <location>
        <begin position="799"/>
        <end position="825"/>
    </location>
</feature>
<feature type="compositionally biased region" description="Basic and acidic residues" evidence="1">
    <location>
        <begin position="800"/>
        <end position="814"/>
    </location>
</feature>
<keyword evidence="4" id="KW-1185">Reference proteome</keyword>
<dbReference type="RefSeq" id="WP_253757156.1">
    <property type="nucleotide sequence ID" value="NZ_BAABKA010000012.1"/>
</dbReference>
<reference evidence="3" key="1">
    <citation type="submission" date="2022-06" db="EMBL/GenBank/DDBJ databases">
        <title>Sequencing the genomes of 1000 actinobacteria strains.</title>
        <authorList>
            <person name="Klenk H.-P."/>
        </authorList>
    </citation>
    <scope>NUCLEOTIDE SEQUENCE</scope>
    <source>
        <strain evidence="3">DSM 46694</strain>
    </source>
</reference>
<evidence type="ECO:0000256" key="1">
    <source>
        <dbReference type="SAM" id="MobiDB-lite"/>
    </source>
</evidence>
<dbReference type="SUPFAM" id="SSF52540">
    <property type="entry name" value="P-loop containing nucleoside triphosphate hydrolases"/>
    <property type="match status" value="1"/>
</dbReference>
<proteinExistence type="predicted"/>
<dbReference type="EMBL" id="JAMZEB010000002">
    <property type="protein sequence ID" value="MCP2364550.1"/>
    <property type="molecule type" value="Genomic_DNA"/>
</dbReference>
<dbReference type="InterPro" id="IPR051162">
    <property type="entry name" value="T4SS_component"/>
</dbReference>